<keyword evidence="1" id="KW-1133">Transmembrane helix</keyword>
<name>A0AAD7EV61_9AGAR</name>
<dbReference type="AlphaFoldDB" id="A0AAD7EV61"/>
<reference evidence="3" key="1">
    <citation type="submission" date="2023-03" db="EMBL/GenBank/DDBJ databases">
        <title>Massive genome expansion in bonnet fungi (Mycena s.s.) driven by repeated elements and novel gene families across ecological guilds.</title>
        <authorList>
            <consortium name="Lawrence Berkeley National Laboratory"/>
            <person name="Harder C.B."/>
            <person name="Miyauchi S."/>
            <person name="Viragh M."/>
            <person name="Kuo A."/>
            <person name="Thoen E."/>
            <person name="Andreopoulos B."/>
            <person name="Lu D."/>
            <person name="Skrede I."/>
            <person name="Drula E."/>
            <person name="Henrissat B."/>
            <person name="Morin E."/>
            <person name="Kohler A."/>
            <person name="Barry K."/>
            <person name="LaButti K."/>
            <person name="Morin E."/>
            <person name="Salamov A."/>
            <person name="Lipzen A."/>
            <person name="Mereny Z."/>
            <person name="Hegedus B."/>
            <person name="Baldrian P."/>
            <person name="Stursova M."/>
            <person name="Weitz H."/>
            <person name="Taylor A."/>
            <person name="Grigoriev I.V."/>
            <person name="Nagy L.G."/>
            <person name="Martin F."/>
            <person name="Kauserud H."/>
        </authorList>
    </citation>
    <scope>NUCLEOTIDE SEQUENCE</scope>
    <source>
        <strain evidence="3">CBHHK002</strain>
    </source>
</reference>
<keyword evidence="4" id="KW-1185">Reference proteome</keyword>
<sequence length="247" mass="27599">MWMQTVGDLDTTGPWYTSLITRLNILVEGVIIFYTEIFFCHRLWAISHNVYVVVFTMVLYIFALAASGVVTYFFTNHSLATIWTDVRLGVSLGADLLLTGSIVFYLRRHTKTVLPRGPTAPILMSLLWLTIQAAAVCTLMDFVFILLEHTGGLLGPSMGSIVFQALLPKLYGVSAMWTLNSREDMHPAVDKEQYTFHPELPHSEPAVQLQAGGNSMVDHQEVQDISVSLGTAEKFQQSGLKARAFQW</sequence>
<evidence type="ECO:0000313" key="3">
    <source>
        <dbReference type="EMBL" id="KAJ7353053.1"/>
    </source>
</evidence>
<comment type="caution">
    <text evidence="3">The sequence shown here is derived from an EMBL/GenBank/DDBJ whole genome shotgun (WGS) entry which is preliminary data.</text>
</comment>
<feature type="transmembrane region" description="Helical" evidence="1">
    <location>
        <begin position="51"/>
        <end position="74"/>
    </location>
</feature>
<evidence type="ECO:0000313" key="4">
    <source>
        <dbReference type="Proteomes" id="UP001218218"/>
    </source>
</evidence>
<evidence type="ECO:0000256" key="1">
    <source>
        <dbReference type="SAM" id="Phobius"/>
    </source>
</evidence>
<dbReference type="PANTHER" id="PTHR40465:SF1">
    <property type="entry name" value="DUF6534 DOMAIN-CONTAINING PROTEIN"/>
    <property type="match status" value="1"/>
</dbReference>
<dbReference type="Proteomes" id="UP001218218">
    <property type="component" value="Unassembled WGS sequence"/>
</dbReference>
<dbReference type="InterPro" id="IPR045339">
    <property type="entry name" value="DUF6534"/>
</dbReference>
<feature type="transmembrane region" description="Helical" evidence="1">
    <location>
        <begin position="20"/>
        <end position="39"/>
    </location>
</feature>
<accession>A0AAD7EV61</accession>
<dbReference type="Pfam" id="PF20152">
    <property type="entry name" value="DUF6534"/>
    <property type="match status" value="1"/>
</dbReference>
<keyword evidence="1" id="KW-0472">Membrane</keyword>
<dbReference type="PANTHER" id="PTHR40465">
    <property type="entry name" value="CHROMOSOME 1, WHOLE GENOME SHOTGUN SEQUENCE"/>
    <property type="match status" value="1"/>
</dbReference>
<feature type="domain" description="DUF6534" evidence="2">
    <location>
        <begin position="92"/>
        <end position="183"/>
    </location>
</feature>
<feature type="transmembrane region" description="Helical" evidence="1">
    <location>
        <begin position="86"/>
        <end position="106"/>
    </location>
</feature>
<keyword evidence="1" id="KW-0812">Transmembrane</keyword>
<evidence type="ECO:0000259" key="2">
    <source>
        <dbReference type="Pfam" id="PF20152"/>
    </source>
</evidence>
<protein>
    <recommendedName>
        <fullName evidence="2">DUF6534 domain-containing protein</fullName>
    </recommendedName>
</protein>
<dbReference type="EMBL" id="JARIHO010000011">
    <property type="protein sequence ID" value="KAJ7353053.1"/>
    <property type="molecule type" value="Genomic_DNA"/>
</dbReference>
<organism evidence="3 4">
    <name type="scientific">Mycena albidolilacea</name>
    <dbReference type="NCBI Taxonomy" id="1033008"/>
    <lineage>
        <taxon>Eukaryota</taxon>
        <taxon>Fungi</taxon>
        <taxon>Dikarya</taxon>
        <taxon>Basidiomycota</taxon>
        <taxon>Agaricomycotina</taxon>
        <taxon>Agaricomycetes</taxon>
        <taxon>Agaricomycetidae</taxon>
        <taxon>Agaricales</taxon>
        <taxon>Marasmiineae</taxon>
        <taxon>Mycenaceae</taxon>
        <taxon>Mycena</taxon>
    </lineage>
</organism>
<proteinExistence type="predicted"/>
<feature type="transmembrane region" description="Helical" evidence="1">
    <location>
        <begin position="153"/>
        <end position="172"/>
    </location>
</feature>
<gene>
    <name evidence="3" type="ORF">DFH08DRAFT_1077379</name>
</gene>
<feature type="transmembrane region" description="Helical" evidence="1">
    <location>
        <begin position="126"/>
        <end position="147"/>
    </location>
</feature>